<accession>A0A2S7VN28</accession>
<feature type="compositionally biased region" description="Polar residues" evidence="1">
    <location>
        <begin position="124"/>
        <end position="154"/>
    </location>
</feature>
<protein>
    <recommendedName>
        <fullName evidence="5">DUF1496 domain-containing protein</fullName>
    </recommendedName>
</protein>
<feature type="signal peptide" evidence="2">
    <location>
        <begin position="1"/>
        <end position="18"/>
    </location>
</feature>
<evidence type="ECO:0000313" key="3">
    <source>
        <dbReference type="EMBL" id="PQJ62871.1"/>
    </source>
</evidence>
<proteinExistence type="predicted"/>
<feature type="compositionally biased region" description="Low complexity" evidence="1">
    <location>
        <begin position="163"/>
        <end position="182"/>
    </location>
</feature>
<keyword evidence="2" id="KW-0732">Signal</keyword>
<feature type="chain" id="PRO_5015677925" description="DUF1496 domain-containing protein" evidence="2">
    <location>
        <begin position="19"/>
        <end position="182"/>
    </location>
</feature>
<dbReference type="Proteomes" id="UP000238730">
    <property type="component" value="Unassembled WGS sequence"/>
</dbReference>
<evidence type="ECO:0000256" key="1">
    <source>
        <dbReference type="SAM" id="MobiDB-lite"/>
    </source>
</evidence>
<organism evidence="3 4">
    <name type="scientific">Photobacterium angustum</name>
    <dbReference type="NCBI Taxonomy" id="661"/>
    <lineage>
        <taxon>Bacteria</taxon>
        <taxon>Pseudomonadati</taxon>
        <taxon>Pseudomonadota</taxon>
        <taxon>Gammaproteobacteria</taxon>
        <taxon>Vibrionales</taxon>
        <taxon>Vibrionaceae</taxon>
        <taxon>Photobacterium</taxon>
    </lineage>
</organism>
<dbReference type="OrthoDB" id="5771152at2"/>
<reference evidence="3 4" key="1">
    <citation type="submission" date="2016-12" db="EMBL/GenBank/DDBJ databases">
        <title>Diversity of luminous bacteria.</title>
        <authorList>
            <person name="Yoshizawa S."/>
            <person name="Kogure K."/>
        </authorList>
    </citation>
    <scope>NUCLEOTIDE SEQUENCE [LARGE SCALE GENOMIC DNA]</scope>
    <source>
        <strain evidence="3 4">LC1-200</strain>
    </source>
</reference>
<evidence type="ECO:0000313" key="4">
    <source>
        <dbReference type="Proteomes" id="UP000238730"/>
    </source>
</evidence>
<evidence type="ECO:0008006" key="5">
    <source>
        <dbReference type="Google" id="ProtNLM"/>
    </source>
</evidence>
<comment type="caution">
    <text evidence="3">The sequence shown here is derived from an EMBL/GenBank/DDBJ whole genome shotgun (WGS) entry which is preliminary data.</text>
</comment>
<evidence type="ECO:0000256" key="2">
    <source>
        <dbReference type="SAM" id="SignalP"/>
    </source>
</evidence>
<dbReference type="AlphaFoldDB" id="A0A2S7VN28"/>
<dbReference type="EMBL" id="MSCJ01000003">
    <property type="protein sequence ID" value="PQJ62871.1"/>
    <property type="molecule type" value="Genomic_DNA"/>
</dbReference>
<sequence>MKSLLLVTLSILAFQAHAQDRYVCKSDHSERVIEVVYANPNSKVPCEVRYTKPEGTAVLWDAKHEVGYCEAKAKAFAEKLTSLGMSCSGVDVASSTPVATEQPTETQTQQDAATPLAAPLVDTPTASTPESTNTAPVVESQTHSDSPTATQIQQDAAAPLVDTPTSSTPASATEAATPSQAE</sequence>
<feature type="region of interest" description="Disordered" evidence="1">
    <location>
        <begin position="96"/>
        <end position="115"/>
    </location>
</feature>
<name>A0A2S7VN28_PHOAN</name>
<gene>
    <name evidence="3" type="ORF">BTO08_21955</name>
</gene>
<feature type="region of interest" description="Disordered" evidence="1">
    <location>
        <begin position="120"/>
        <end position="182"/>
    </location>
</feature>